<protein>
    <submittedName>
        <fullName evidence="4">BTB/POZ domain-containing protein At4g30940-like</fullName>
    </submittedName>
</protein>
<sequence>MGTPNGRVKLNVGGRIFETTATTLEFAGENSFFRAMLDDNWNSAITEHFIDRNPDCFGVLLDLLRTGDLYIPPKIDKKLLYKEAEYYGILDQVWSAECAKFDGNRPRLARSLTGWSVRDGKISRAIHASPTGWCCVAHGSMAHVYDWMLEERPTINLDYHKVNDVHWVDSNNIVVSSNEKLDNGGMGLFNASTGELSYKFQVTDVLKGYRAGALGFNSDNKLFSSCNNANNGHGIGVWDQVTGKQINFLNRSPYRRQSYASRLQWLHDTNCMMIASFNPRNDISLYDVRNDKVVWSWSGVYAPNSYDVQDEKIFRDATAIEESNSICIVDWNECLGFMDLRGDGTINWRNSIKDVNPFSNWEYRSNNCYPKLAFHEGQLFSSLNDTITVYSGSDLVPTSQFLQSHGGPICDFSIAGDRLFALHRNEDVLDVWETPRGLTIS</sequence>
<gene>
    <name evidence="4" type="primary">LOC107005938</name>
</gene>
<feature type="domain" description="BTB" evidence="2">
    <location>
        <begin position="6"/>
        <end position="73"/>
    </location>
</feature>
<dbReference type="PANTHER" id="PTHR14499:SF118">
    <property type="entry name" value="POTASSIUM CHANNEL TETRAMERISATION-TYPE BTB DOMAIN-CONTAINING PROTEIN"/>
    <property type="match status" value="1"/>
</dbReference>
<dbReference type="CDD" id="cd18316">
    <property type="entry name" value="BTB_POZ_KCTD-like"/>
    <property type="match status" value="1"/>
</dbReference>
<evidence type="ECO:0000256" key="1">
    <source>
        <dbReference type="ARBA" id="ARBA00004906"/>
    </source>
</evidence>
<organism evidence="3 4">
    <name type="scientific">Solanum pennellii</name>
    <name type="common">Tomato</name>
    <name type="synonym">Lycopersicon pennellii</name>
    <dbReference type="NCBI Taxonomy" id="28526"/>
    <lineage>
        <taxon>Eukaryota</taxon>
        <taxon>Viridiplantae</taxon>
        <taxon>Streptophyta</taxon>
        <taxon>Embryophyta</taxon>
        <taxon>Tracheophyta</taxon>
        <taxon>Spermatophyta</taxon>
        <taxon>Magnoliopsida</taxon>
        <taxon>eudicotyledons</taxon>
        <taxon>Gunneridae</taxon>
        <taxon>Pentapetalae</taxon>
        <taxon>asterids</taxon>
        <taxon>lamiids</taxon>
        <taxon>Solanales</taxon>
        <taxon>Solanaceae</taxon>
        <taxon>Solanoideae</taxon>
        <taxon>Solaneae</taxon>
        <taxon>Solanum</taxon>
        <taxon>Solanum subgen. Lycopersicon</taxon>
    </lineage>
</organism>
<reference evidence="3" key="1">
    <citation type="journal article" date="2014" name="Nat. Genet.">
        <title>The genome of the stress-tolerant wild tomato species Solanum pennellii.</title>
        <authorList>
            <person name="Bolger A."/>
            <person name="Scossa F."/>
            <person name="Bolger M.E."/>
            <person name="Lanz C."/>
            <person name="Maumus F."/>
            <person name="Tohge T."/>
            <person name="Quesneville H."/>
            <person name="Alseekh S."/>
            <person name="Sorensen I."/>
            <person name="Lichtenstein G."/>
            <person name="Fich E.A."/>
            <person name="Conte M."/>
            <person name="Keller H."/>
            <person name="Schneeberger K."/>
            <person name="Schwacke R."/>
            <person name="Ofner I."/>
            <person name="Vrebalov J."/>
            <person name="Xu Y."/>
            <person name="Osorio S."/>
            <person name="Aflitos S.A."/>
            <person name="Schijlen E."/>
            <person name="Jimenez-Gomez J.M."/>
            <person name="Ryngajllo M."/>
            <person name="Kimura S."/>
            <person name="Kumar R."/>
            <person name="Koenig D."/>
            <person name="Headland L.R."/>
            <person name="Maloof J.N."/>
            <person name="Sinha N."/>
            <person name="van Ham R.C."/>
            <person name="Lankhorst R.K."/>
            <person name="Mao L."/>
            <person name="Vogel A."/>
            <person name="Arsova B."/>
            <person name="Panstruga R."/>
            <person name="Fei Z."/>
            <person name="Rose J.K."/>
            <person name="Zamir D."/>
            <person name="Carrari F."/>
            <person name="Giovannoni J.J."/>
            <person name="Weigel D."/>
            <person name="Usadel B."/>
            <person name="Fernie A.R."/>
        </authorList>
    </citation>
    <scope>NUCLEOTIDE SEQUENCE [LARGE SCALE GENOMIC DNA]</scope>
    <source>
        <strain evidence="3">cv. LA0716</strain>
    </source>
</reference>
<dbReference type="Pfam" id="PF02214">
    <property type="entry name" value="BTB_2"/>
    <property type="match status" value="1"/>
</dbReference>
<dbReference type="SUPFAM" id="SSF63829">
    <property type="entry name" value="Calcium-dependent phosphotriesterase"/>
    <property type="match status" value="1"/>
</dbReference>
<evidence type="ECO:0000313" key="4">
    <source>
        <dbReference type="RefSeq" id="XP_015060068.1"/>
    </source>
</evidence>
<comment type="pathway">
    <text evidence="1">Protein modification; protein ubiquitination.</text>
</comment>
<dbReference type="Gene3D" id="3.30.710.10">
    <property type="entry name" value="Potassium Channel Kv1.1, Chain A"/>
    <property type="match status" value="1"/>
</dbReference>
<dbReference type="Proteomes" id="UP000694930">
    <property type="component" value="Chromosome 12"/>
</dbReference>
<dbReference type="PROSITE" id="PS50097">
    <property type="entry name" value="BTB"/>
    <property type="match status" value="1"/>
</dbReference>
<keyword evidence="3" id="KW-1185">Reference proteome</keyword>
<dbReference type="SMART" id="SM00225">
    <property type="entry name" value="BTB"/>
    <property type="match status" value="1"/>
</dbReference>
<dbReference type="SUPFAM" id="SSF54695">
    <property type="entry name" value="POZ domain"/>
    <property type="match status" value="1"/>
</dbReference>
<dbReference type="InterPro" id="IPR057441">
    <property type="entry name" value="Beta_prop_At2g24240"/>
</dbReference>
<dbReference type="InterPro" id="IPR011333">
    <property type="entry name" value="SKP1/BTB/POZ_sf"/>
</dbReference>
<dbReference type="RefSeq" id="XP_015060068.1">
    <property type="nucleotide sequence ID" value="XM_015204582.1"/>
</dbReference>
<dbReference type="InterPro" id="IPR003131">
    <property type="entry name" value="T1-type_BTB"/>
</dbReference>
<proteinExistence type="predicted"/>
<reference evidence="4" key="2">
    <citation type="submission" date="2025-08" db="UniProtKB">
        <authorList>
            <consortium name="RefSeq"/>
        </authorList>
    </citation>
    <scope>IDENTIFICATION</scope>
</reference>
<evidence type="ECO:0000313" key="3">
    <source>
        <dbReference type="Proteomes" id="UP000694930"/>
    </source>
</evidence>
<accession>A0ABM1FQ72</accession>
<evidence type="ECO:0000259" key="2">
    <source>
        <dbReference type="PROSITE" id="PS50097"/>
    </source>
</evidence>
<dbReference type="PANTHER" id="PTHR14499">
    <property type="entry name" value="POTASSIUM CHANNEL TETRAMERIZATION DOMAIN-CONTAINING"/>
    <property type="match status" value="1"/>
</dbReference>
<dbReference type="GeneID" id="107005938"/>
<dbReference type="Pfam" id="PF25279">
    <property type="entry name" value="Beta_prop_At2g24240"/>
    <property type="match status" value="1"/>
</dbReference>
<dbReference type="InterPro" id="IPR000210">
    <property type="entry name" value="BTB/POZ_dom"/>
</dbReference>
<name>A0ABM1FQ72_SOLPN</name>